<evidence type="ECO:0000313" key="1">
    <source>
        <dbReference type="EMBL" id="CAB3395480.1"/>
    </source>
</evidence>
<dbReference type="Proteomes" id="UP000501793">
    <property type="component" value="Chromosome"/>
</dbReference>
<keyword evidence="1" id="KW-0255">Endonuclease</keyword>
<organism evidence="1 2">
    <name type="scientific">Kyrpidia spormannii</name>
    <dbReference type="NCBI Taxonomy" id="2055160"/>
    <lineage>
        <taxon>Bacteria</taxon>
        <taxon>Bacillati</taxon>
        <taxon>Bacillota</taxon>
        <taxon>Bacilli</taxon>
        <taxon>Bacillales</taxon>
        <taxon>Alicyclobacillaceae</taxon>
        <taxon>Kyrpidia</taxon>
    </lineage>
</organism>
<proteinExistence type="predicted"/>
<protein>
    <submittedName>
        <fullName evidence="1">Endonuclease, Uma2 family (Restriction endonuclease fold)</fullName>
    </submittedName>
</protein>
<keyword evidence="1" id="KW-0540">Nuclease</keyword>
<name>A0ACA8ZCY5_9BACL</name>
<accession>A0ACA8ZCY5</accession>
<reference evidence="1" key="1">
    <citation type="submission" date="2020-04" db="EMBL/GenBank/DDBJ databases">
        <authorList>
            <person name="Hogendoorn C."/>
        </authorList>
    </citation>
    <scope>NUCLEOTIDE SEQUENCE</scope>
    <source>
        <strain evidence="1">FAVT5</strain>
    </source>
</reference>
<keyword evidence="1" id="KW-0378">Hydrolase</keyword>
<dbReference type="EMBL" id="LR792684">
    <property type="protein sequence ID" value="CAB3395480.1"/>
    <property type="molecule type" value="Genomic_DNA"/>
</dbReference>
<evidence type="ECO:0000313" key="2">
    <source>
        <dbReference type="Proteomes" id="UP000501793"/>
    </source>
</evidence>
<gene>
    <name evidence="1" type="ORF">FAVT5_3407</name>
</gene>
<sequence length="200" mass="22812">MLYLRKDLVKKVMVMPKPGADRTKGFTYADYVNWEGDERWEVIDGVAYLQASPSAIHQRVVLRLGAEFDRYLRGKSCAAYVAPMDLTFESGMTTRNVVQPDLFVMCGSYTEGSRIVGIPTLVVEVLSPSTATQDYVRKMNLYQQVGIAEYWIVDPVVRVINVYRREDSRLRWFAEYKEGDALSPSMFPDLTIEVNTVFAL</sequence>
<keyword evidence="2" id="KW-1185">Reference proteome</keyword>